<dbReference type="RefSeq" id="XP_033458376.1">
    <property type="nucleotide sequence ID" value="XM_033599915.1"/>
</dbReference>
<reference evidence="2" key="3">
    <citation type="submission" date="2025-08" db="UniProtKB">
        <authorList>
            <consortium name="RefSeq"/>
        </authorList>
    </citation>
    <scope>IDENTIFICATION</scope>
    <source>
        <strain evidence="2">CBS 342.82</strain>
    </source>
</reference>
<dbReference type="AlphaFoldDB" id="A0A6J3LZX7"/>
<organism evidence="2">
    <name type="scientific">Dissoconium aciculare CBS 342.82</name>
    <dbReference type="NCBI Taxonomy" id="1314786"/>
    <lineage>
        <taxon>Eukaryota</taxon>
        <taxon>Fungi</taxon>
        <taxon>Dikarya</taxon>
        <taxon>Ascomycota</taxon>
        <taxon>Pezizomycotina</taxon>
        <taxon>Dothideomycetes</taxon>
        <taxon>Dothideomycetidae</taxon>
        <taxon>Mycosphaerellales</taxon>
        <taxon>Dissoconiaceae</taxon>
        <taxon>Dissoconium</taxon>
    </lineage>
</organism>
<dbReference type="GeneID" id="54357714"/>
<protein>
    <submittedName>
        <fullName evidence="2">Uncharacterized protein</fullName>
    </submittedName>
</protein>
<gene>
    <name evidence="2" type="ORF">K489DRAFT_246404</name>
</gene>
<reference evidence="2" key="2">
    <citation type="submission" date="2020-04" db="EMBL/GenBank/DDBJ databases">
        <authorList>
            <consortium name="NCBI Genome Project"/>
        </authorList>
    </citation>
    <scope>NUCLEOTIDE SEQUENCE</scope>
    <source>
        <strain evidence="2">CBS 342.82</strain>
    </source>
</reference>
<reference evidence="2" key="1">
    <citation type="submission" date="2020-01" db="EMBL/GenBank/DDBJ databases">
        <authorList>
            <consortium name="DOE Joint Genome Institute"/>
            <person name="Haridas S."/>
            <person name="Albert R."/>
            <person name="Binder M."/>
            <person name="Bloem J."/>
            <person name="Labutti K."/>
            <person name="Salamov A."/>
            <person name="Andreopoulos B."/>
            <person name="Baker S.E."/>
            <person name="Barry K."/>
            <person name="Bills G."/>
            <person name="Bluhm B.H."/>
            <person name="Cannon C."/>
            <person name="Castanera R."/>
            <person name="Culley D.E."/>
            <person name="Daum C."/>
            <person name="Ezra D."/>
            <person name="Gonzalez J.B."/>
            <person name="Henrissat B."/>
            <person name="Kuo A."/>
            <person name="Liang C."/>
            <person name="Lipzen A."/>
            <person name="Lutzoni F."/>
            <person name="Magnuson J."/>
            <person name="Mondo S."/>
            <person name="Nolan M."/>
            <person name="Ohm R."/>
            <person name="Pangilinan J."/>
            <person name="Park H.-J."/>
            <person name="Ramirez L."/>
            <person name="Alfaro M."/>
            <person name="Sun H."/>
            <person name="Tritt A."/>
            <person name="Yoshinaga Y."/>
            <person name="Zwiers L.-H."/>
            <person name="Turgeon B.G."/>
            <person name="Goodwin S.B."/>
            <person name="Spatafora J.W."/>
            <person name="Crous P.W."/>
            <person name="Grigoriev I.V."/>
        </authorList>
    </citation>
    <scope>NUCLEOTIDE SEQUENCE</scope>
    <source>
        <strain evidence="2">CBS 342.82</strain>
    </source>
</reference>
<keyword evidence="1" id="KW-1185">Reference proteome</keyword>
<accession>A0A6J3LZX7</accession>
<name>A0A6J3LZX7_9PEZI</name>
<evidence type="ECO:0000313" key="1">
    <source>
        <dbReference type="Proteomes" id="UP000504637"/>
    </source>
</evidence>
<evidence type="ECO:0000313" key="2">
    <source>
        <dbReference type="RefSeq" id="XP_033458376.1"/>
    </source>
</evidence>
<dbReference type="Proteomes" id="UP000504637">
    <property type="component" value="Unplaced"/>
</dbReference>
<sequence length="296" mass="32758">MDTASSAWRTTHMAVTTKQKPLWEAAKKANGAAFSALSYFDGMCAEDGALWQAEMTTAATKMKNGKWPVGSFIAVYGGWKGDKVGTEAKPCKWKCQPTFEALGVSWYADGTTYEDCTQEPDGEVGNTKRAERFDLFELETSIQSLSIDENSRNYGHKMPTTLQIVGVPAKSDGPVYASPSESTYVASLCSPDQLPRCSAIPRRKKVHTYGQTVLLAILTLRSSSTCPDCAPARPWRIRECYSHWSQTYSPARQRASLIAPKRNSCCESILQNQHQRYVPKRVEQSGIAKSCQLDDT</sequence>
<proteinExistence type="predicted"/>